<proteinExistence type="predicted"/>
<evidence type="ECO:0008006" key="3">
    <source>
        <dbReference type="Google" id="ProtNLM"/>
    </source>
</evidence>
<dbReference type="Proteomes" id="UP001443914">
    <property type="component" value="Unassembled WGS sequence"/>
</dbReference>
<organism evidence="1 2">
    <name type="scientific">Saponaria officinalis</name>
    <name type="common">Common soapwort</name>
    <name type="synonym">Lychnis saponaria</name>
    <dbReference type="NCBI Taxonomy" id="3572"/>
    <lineage>
        <taxon>Eukaryota</taxon>
        <taxon>Viridiplantae</taxon>
        <taxon>Streptophyta</taxon>
        <taxon>Embryophyta</taxon>
        <taxon>Tracheophyta</taxon>
        <taxon>Spermatophyta</taxon>
        <taxon>Magnoliopsida</taxon>
        <taxon>eudicotyledons</taxon>
        <taxon>Gunneridae</taxon>
        <taxon>Pentapetalae</taxon>
        <taxon>Caryophyllales</taxon>
        <taxon>Caryophyllaceae</taxon>
        <taxon>Caryophylleae</taxon>
        <taxon>Saponaria</taxon>
    </lineage>
</organism>
<protein>
    <recommendedName>
        <fullName evidence="3">Secreted protein</fullName>
    </recommendedName>
</protein>
<keyword evidence="2" id="KW-1185">Reference proteome</keyword>
<evidence type="ECO:0000313" key="1">
    <source>
        <dbReference type="EMBL" id="KAK9741809.1"/>
    </source>
</evidence>
<sequence>MVCCFISFCTLELMCMDGILSNIFMVPTLLIHTFTIAQLLVGNTCCAIRPNIGCAGSSVVEAYACQDTLRVPYKSKGKIGSKRAVFCFVVKSARSRVMFLSTFYSMRSDGFSVLCGPVIDDVRLLSI</sequence>
<comment type="caution">
    <text evidence="1">The sequence shown here is derived from an EMBL/GenBank/DDBJ whole genome shotgun (WGS) entry which is preliminary data.</text>
</comment>
<dbReference type="InterPro" id="IPR052437">
    <property type="entry name" value="Pectin_Meth_Modulator"/>
</dbReference>
<dbReference type="EMBL" id="JBDFQZ010000003">
    <property type="protein sequence ID" value="KAK9741809.1"/>
    <property type="molecule type" value="Genomic_DNA"/>
</dbReference>
<dbReference type="PANTHER" id="PTHR31265:SF3">
    <property type="entry name" value="OS02G0205200 PROTEIN"/>
    <property type="match status" value="1"/>
</dbReference>
<name>A0AAW1M8J8_SAPOF</name>
<dbReference type="PANTHER" id="PTHR31265">
    <property type="entry name" value="OS02G0527500 PROTEIN-RELATED"/>
    <property type="match status" value="1"/>
</dbReference>
<evidence type="ECO:0000313" key="2">
    <source>
        <dbReference type="Proteomes" id="UP001443914"/>
    </source>
</evidence>
<gene>
    <name evidence="1" type="ORF">RND81_03G130100</name>
</gene>
<accession>A0AAW1M8J8</accession>
<reference evidence="1" key="1">
    <citation type="submission" date="2024-03" db="EMBL/GenBank/DDBJ databases">
        <title>WGS assembly of Saponaria officinalis var. Norfolk2.</title>
        <authorList>
            <person name="Jenkins J."/>
            <person name="Shu S."/>
            <person name="Grimwood J."/>
            <person name="Barry K."/>
            <person name="Goodstein D."/>
            <person name="Schmutz J."/>
            <person name="Leebens-Mack J."/>
            <person name="Osbourn A."/>
        </authorList>
    </citation>
    <scope>NUCLEOTIDE SEQUENCE [LARGE SCALE GENOMIC DNA]</scope>
    <source>
        <strain evidence="1">JIC</strain>
    </source>
</reference>
<dbReference type="AlphaFoldDB" id="A0AAW1M8J8"/>